<dbReference type="AlphaFoldDB" id="A0A7I8DI26"/>
<protein>
    <submittedName>
        <fullName evidence="1">Uncharacterized protein</fullName>
    </submittedName>
</protein>
<dbReference type="EMBL" id="AP023368">
    <property type="protein sequence ID" value="BCJ98113.1"/>
    <property type="molecule type" value="Genomic_DNA"/>
</dbReference>
<name>A0A7I8DI26_9FIRM</name>
<reference evidence="1 2" key="1">
    <citation type="submission" date="2020-08" db="EMBL/GenBank/DDBJ databases">
        <title>Draft genome sequencing of an Anaerocolumna strain isolated from anoxic soil subjected to BSD treatment.</title>
        <authorList>
            <person name="Uek A."/>
            <person name="Tonouchi A."/>
        </authorList>
    </citation>
    <scope>NUCLEOTIDE SEQUENCE [LARGE SCALE GENOMIC DNA]</scope>
    <source>
        <strain evidence="1 2">CTTW</strain>
    </source>
</reference>
<dbReference type="RefSeq" id="WP_185258463.1">
    <property type="nucleotide sequence ID" value="NZ_AP023368.1"/>
</dbReference>
<organism evidence="1 2">
    <name type="scientific">Anaerocolumna chitinilytica</name>
    <dbReference type="NCBI Taxonomy" id="1727145"/>
    <lineage>
        <taxon>Bacteria</taxon>
        <taxon>Bacillati</taxon>
        <taxon>Bacillota</taxon>
        <taxon>Clostridia</taxon>
        <taxon>Lachnospirales</taxon>
        <taxon>Lachnospiraceae</taxon>
        <taxon>Anaerocolumna</taxon>
    </lineage>
</organism>
<evidence type="ECO:0000313" key="1">
    <source>
        <dbReference type="EMBL" id="BCJ98113.1"/>
    </source>
</evidence>
<dbReference type="Proteomes" id="UP000515703">
    <property type="component" value="Chromosome"/>
</dbReference>
<evidence type="ECO:0000313" key="2">
    <source>
        <dbReference type="Proteomes" id="UP000515703"/>
    </source>
</evidence>
<reference evidence="1 2" key="2">
    <citation type="submission" date="2020-08" db="EMBL/GenBank/DDBJ databases">
        <authorList>
            <person name="Ueki A."/>
            <person name="Tonouchi A."/>
        </authorList>
    </citation>
    <scope>NUCLEOTIDE SEQUENCE [LARGE SCALE GENOMIC DNA]</scope>
    <source>
        <strain evidence="1 2">CTTW</strain>
    </source>
</reference>
<proteinExistence type="predicted"/>
<accession>A0A7I8DI26</accession>
<keyword evidence="2" id="KW-1185">Reference proteome</keyword>
<gene>
    <name evidence="1" type="ORF">bsdcttw_11540</name>
</gene>
<dbReference type="KEGG" id="acht:bsdcttw_11540"/>
<sequence length="48" mass="5613">MDTSTDYMTALDMPMGIFLDCYSTLVFISEKRNEEMRNSLEKSKRGEK</sequence>